<dbReference type="InterPro" id="IPR052546">
    <property type="entry name" value="Transposase_8_domain"/>
</dbReference>
<dbReference type="Proteomes" id="UP000576152">
    <property type="component" value="Unassembled WGS sequence"/>
</dbReference>
<sequence>MRRSRFSEEQIIRILKEHQAGLGVKELCRQHGISDATFYKWRSKYGGMEVPDVKRLKALEAENAKLKKMLAEQMLDMATLKEMLAKNVWSAPRLQAARCHSGLRKCIRPLISGPLLAARP</sequence>
<gene>
    <name evidence="1" type="ORF">FHS00_002584</name>
</gene>
<evidence type="ECO:0000313" key="1">
    <source>
        <dbReference type="EMBL" id="MBB3712983.1"/>
    </source>
</evidence>
<dbReference type="InterPro" id="IPR002514">
    <property type="entry name" value="Transposase_8"/>
</dbReference>
<comment type="caution">
    <text evidence="1">The sequence shown here is derived from an EMBL/GenBank/DDBJ whole genome shotgun (WGS) entry which is preliminary data.</text>
</comment>
<keyword evidence="2" id="KW-1185">Reference proteome</keyword>
<dbReference type="Gene3D" id="1.10.10.60">
    <property type="entry name" value="Homeodomain-like"/>
    <property type="match status" value="1"/>
</dbReference>
<dbReference type="EMBL" id="JACIBX010000010">
    <property type="protein sequence ID" value="MBB3712983.1"/>
    <property type="molecule type" value="Genomic_DNA"/>
</dbReference>
<proteinExistence type="predicted"/>
<accession>A0ABR6HR01</accession>
<reference evidence="1 2" key="1">
    <citation type="submission" date="2020-08" db="EMBL/GenBank/DDBJ databases">
        <title>Genomic Encyclopedia of Type Strains, Phase III (KMG-III): the genomes of soil and plant-associated and newly described type strains.</title>
        <authorList>
            <person name="Whitman W."/>
        </authorList>
    </citation>
    <scope>NUCLEOTIDE SEQUENCE [LARGE SCALE GENOMIC DNA]</scope>
    <source>
        <strain evidence="1 2">CECT 8572</strain>
    </source>
</reference>
<evidence type="ECO:0000313" key="2">
    <source>
        <dbReference type="Proteomes" id="UP000576152"/>
    </source>
</evidence>
<name>A0ABR6HR01_9RHOB</name>
<dbReference type="SUPFAM" id="SSF46689">
    <property type="entry name" value="Homeodomain-like"/>
    <property type="match status" value="1"/>
</dbReference>
<dbReference type="PANTHER" id="PTHR33609">
    <property type="entry name" value="LOW CALCIUM RESPONSE LOCUS PROTEIN S"/>
    <property type="match status" value="1"/>
</dbReference>
<dbReference type="PANTHER" id="PTHR33609:SF1">
    <property type="entry name" value="TRANSPOSASE"/>
    <property type="match status" value="1"/>
</dbReference>
<dbReference type="Pfam" id="PF01527">
    <property type="entry name" value="HTH_Tnp_1"/>
    <property type="match status" value="1"/>
</dbReference>
<dbReference type="InterPro" id="IPR009057">
    <property type="entry name" value="Homeodomain-like_sf"/>
</dbReference>
<protein>
    <submittedName>
        <fullName evidence="1">Transposase</fullName>
    </submittedName>
</protein>
<organism evidence="1 2">
    <name type="scientific">Limimaricola variabilis</name>
    <dbReference type="NCBI Taxonomy" id="1492771"/>
    <lineage>
        <taxon>Bacteria</taxon>
        <taxon>Pseudomonadati</taxon>
        <taxon>Pseudomonadota</taxon>
        <taxon>Alphaproteobacteria</taxon>
        <taxon>Rhodobacterales</taxon>
        <taxon>Paracoccaceae</taxon>
        <taxon>Limimaricola</taxon>
    </lineage>
</organism>